<evidence type="ECO:0000259" key="2">
    <source>
        <dbReference type="Pfam" id="PF01844"/>
    </source>
</evidence>
<keyword evidence="3" id="KW-0378">Hydrolase</keyword>
<dbReference type="GO" id="GO:0004519">
    <property type="term" value="F:endonuclease activity"/>
    <property type="evidence" value="ECO:0007669"/>
    <property type="project" value="UniProtKB-KW"/>
</dbReference>
<accession>A0ABT0YGL6</accession>
<dbReference type="CDD" id="cd00085">
    <property type="entry name" value="HNHc"/>
    <property type="match status" value="1"/>
</dbReference>
<comment type="caution">
    <text evidence="3">The sequence shown here is derived from an EMBL/GenBank/DDBJ whole genome shotgun (WGS) entry which is preliminary data.</text>
</comment>
<keyword evidence="3" id="KW-0540">Nuclease</keyword>
<sequence>MTNGPLDWADAHHIIARTDGGPTALENLALLCRHHHRLIHHPTAGWQIRLGADDRPDFIPPADIGPDRHPRRNLYHLRQ</sequence>
<feature type="compositionally biased region" description="Basic residues" evidence="1">
    <location>
        <begin position="69"/>
        <end position="79"/>
    </location>
</feature>
<protein>
    <submittedName>
        <fullName evidence="3">HNH endonuclease</fullName>
    </submittedName>
</protein>
<evidence type="ECO:0000256" key="1">
    <source>
        <dbReference type="SAM" id="MobiDB-lite"/>
    </source>
</evidence>
<dbReference type="Proteomes" id="UP001523216">
    <property type="component" value="Unassembled WGS sequence"/>
</dbReference>
<dbReference type="InterPro" id="IPR003615">
    <property type="entry name" value="HNH_nuc"/>
</dbReference>
<keyword evidence="4" id="KW-1185">Reference proteome</keyword>
<dbReference type="InterPro" id="IPR002711">
    <property type="entry name" value="HNH"/>
</dbReference>
<organism evidence="3 4">
    <name type="scientific">Paractinoplanes hotanensis</name>
    <dbReference type="NCBI Taxonomy" id="2906497"/>
    <lineage>
        <taxon>Bacteria</taxon>
        <taxon>Bacillati</taxon>
        <taxon>Actinomycetota</taxon>
        <taxon>Actinomycetes</taxon>
        <taxon>Micromonosporales</taxon>
        <taxon>Micromonosporaceae</taxon>
        <taxon>Paractinoplanes</taxon>
    </lineage>
</organism>
<gene>
    <name evidence="3" type="ORF">LXN57_44600</name>
</gene>
<keyword evidence="3" id="KW-0255">Endonuclease</keyword>
<dbReference type="Pfam" id="PF01844">
    <property type="entry name" value="HNH"/>
    <property type="match status" value="1"/>
</dbReference>
<proteinExistence type="predicted"/>
<name>A0ABT0YGL6_9ACTN</name>
<feature type="region of interest" description="Disordered" evidence="1">
    <location>
        <begin position="59"/>
        <end position="79"/>
    </location>
</feature>
<reference evidence="3 4" key="1">
    <citation type="submission" date="2022-06" db="EMBL/GenBank/DDBJ databases">
        <title>Actinoplanes abujensis sp. nov., isolated from Nigerian arid soil.</title>
        <authorList>
            <person name="Ding P."/>
        </authorList>
    </citation>
    <scope>NUCLEOTIDE SEQUENCE [LARGE SCALE GENOMIC DNA]</scope>
    <source>
        <strain evidence="4">TRM88002</strain>
    </source>
</reference>
<feature type="domain" description="HNH" evidence="2">
    <location>
        <begin position="11"/>
        <end position="40"/>
    </location>
</feature>
<dbReference type="RefSeq" id="WP_251804377.1">
    <property type="nucleotide sequence ID" value="NZ_JAMQOL010000080.1"/>
</dbReference>
<evidence type="ECO:0000313" key="3">
    <source>
        <dbReference type="EMBL" id="MCM4084633.1"/>
    </source>
</evidence>
<dbReference type="EMBL" id="JAMQOL010000080">
    <property type="protein sequence ID" value="MCM4084633.1"/>
    <property type="molecule type" value="Genomic_DNA"/>
</dbReference>
<evidence type="ECO:0000313" key="4">
    <source>
        <dbReference type="Proteomes" id="UP001523216"/>
    </source>
</evidence>
<dbReference type="Gene3D" id="1.10.30.50">
    <property type="match status" value="1"/>
</dbReference>